<comment type="similarity">
    <text evidence="14">Belongs to the G-protein coupled receptor 1 family.</text>
</comment>
<keyword evidence="9" id="KW-1015">Disulfide bond</keyword>
<feature type="transmembrane region" description="Helical" evidence="15">
    <location>
        <begin position="191"/>
        <end position="211"/>
    </location>
</feature>
<dbReference type="InterPro" id="IPR050569">
    <property type="entry name" value="TAAR"/>
</dbReference>
<dbReference type="PRINTS" id="PR01831">
    <property type="entry name" value="TRACEAMINE1R"/>
</dbReference>
<dbReference type="PANTHER" id="PTHR24249">
    <property type="entry name" value="HISTAMINE RECEPTOR-RELATED G-PROTEIN COUPLED RECEPTOR"/>
    <property type="match status" value="1"/>
</dbReference>
<dbReference type="PANTHER" id="PTHR24249:SF415">
    <property type="entry name" value="TRACE AMINE-ASSOCIATED RECEPTOR 1"/>
    <property type="match status" value="1"/>
</dbReference>
<comment type="caution">
    <text evidence="17">The sequence shown here is derived from an EMBL/GenBank/DDBJ whole genome shotgun (WGS) entry which is preliminary data.</text>
</comment>
<keyword evidence="4 14" id="KW-0812">Transmembrane</keyword>
<keyword evidence="5" id="KW-0256">Endoplasmic reticulum</keyword>
<proteinExistence type="inferred from homology"/>
<evidence type="ECO:0000256" key="9">
    <source>
        <dbReference type="ARBA" id="ARBA00023157"/>
    </source>
</evidence>
<evidence type="ECO:0000256" key="3">
    <source>
        <dbReference type="ARBA" id="ARBA00022475"/>
    </source>
</evidence>
<evidence type="ECO:0000256" key="12">
    <source>
        <dbReference type="ARBA" id="ARBA00023224"/>
    </source>
</evidence>
<evidence type="ECO:0000313" key="17">
    <source>
        <dbReference type="EMBL" id="KAJ1154630.1"/>
    </source>
</evidence>
<keyword evidence="18" id="KW-1185">Reference proteome</keyword>
<evidence type="ECO:0000256" key="15">
    <source>
        <dbReference type="SAM" id="Phobius"/>
    </source>
</evidence>
<name>A0AAV7RT15_PLEWA</name>
<dbReference type="Pfam" id="PF00001">
    <property type="entry name" value="7tm_1"/>
    <property type="match status" value="1"/>
</dbReference>
<keyword evidence="7 14" id="KW-0297">G-protein coupled receptor</keyword>
<feature type="transmembrane region" description="Helical" evidence="15">
    <location>
        <begin position="103"/>
        <end position="124"/>
    </location>
</feature>
<keyword evidence="3" id="KW-1003">Cell membrane</keyword>
<evidence type="ECO:0000256" key="14">
    <source>
        <dbReference type="RuleBase" id="RU000688"/>
    </source>
</evidence>
<dbReference type="Proteomes" id="UP001066276">
    <property type="component" value="Chromosome 5"/>
</dbReference>
<evidence type="ECO:0000256" key="6">
    <source>
        <dbReference type="ARBA" id="ARBA00022989"/>
    </source>
</evidence>
<keyword evidence="12 14" id="KW-0807">Transducer</keyword>
<dbReference type="GO" id="GO:0001594">
    <property type="term" value="F:trace-amine receptor activity"/>
    <property type="evidence" value="ECO:0007669"/>
    <property type="project" value="InterPro"/>
</dbReference>
<evidence type="ECO:0000256" key="4">
    <source>
        <dbReference type="ARBA" id="ARBA00022692"/>
    </source>
</evidence>
<keyword evidence="6 15" id="KW-1133">Transmembrane helix</keyword>
<evidence type="ECO:0000259" key="16">
    <source>
        <dbReference type="PROSITE" id="PS50262"/>
    </source>
</evidence>
<dbReference type="PRINTS" id="PR00237">
    <property type="entry name" value="GPCRRHODOPSN"/>
</dbReference>
<evidence type="ECO:0000256" key="1">
    <source>
        <dbReference type="ARBA" id="ARBA00004477"/>
    </source>
</evidence>
<comment type="subcellular location">
    <subcellularLocation>
        <location evidence="2">Cell membrane</location>
        <topology evidence="2">Multi-pass membrane protein</topology>
    </subcellularLocation>
    <subcellularLocation>
        <location evidence="1">Endoplasmic reticulum membrane</location>
        <topology evidence="1">Multi-pass membrane protein</topology>
    </subcellularLocation>
</comment>
<reference evidence="17" key="1">
    <citation type="journal article" date="2022" name="bioRxiv">
        <title>Sequencing and chromosome-scale assembly of the giantPleurodeles waltlgenome.</title>
        <authorList>
            <person name="Brown T."/>
            <person name="Elewa A."/>
            <person name="Iarovenko S."/>
            <person name="Subramanian E."/>
            <person name="Araus A.J."/>
            <person name="Petzold A."/>
            <person name="Susuki M."/>
            <person name="Suzuki K.-i.T."/>
            <person name="Hayashi T."/>
            <person name="Toyoda A."/>
            <person name="Oliveira C."/>
            <person name="Osipova E."/>
            <person name="Leigh N.D."/>
            <person name="Simon A."/>
            <person name="Yun M.H."/>
        </authorList>
    </citation>
    <scope>NUCLEOTIDE SEQUENCE</scope>
    <source>
        <strain evidence="17">20211129_DDA</strain>
        <tissue evidence="17">Liver</tissue>
    </source>
</reference>
<dbReference type="InterPro" id="IPR009133">
    <property type="entry name" value="TAAR1"/>
</dbReference>
<dbReference type="PROSITE" id="PS50262">
    <property type="entry name" value="G_PROTEIN_RECEP_F1_2"/>
    <property type="match status" value="1"/>
</dbReference>
<feature type="transmembrane region" description="Helical" evidence="15">
    <location>
        <begin position="27"/>
        <end position="49"/>
    </location>
</feature>
<dbReference type="AlphaFoldDB" id="A0AAV7RT15"/>
<accession>A0AAV7RT15</accession>
<evidence type="ECO:0000256" key="2">
    <source>
        <dbReference type="ARBA" id="ARBA00004651"/>
    </source>
</evidence>
<dbReference type="GO" id="GO:0005789">
    <property type="term" value="C:endoplasmic reticulum membrane"/>
    <property type="evidence" value="ECO:0007669"/>
    <property type="project" value="UniProtKB-SubCell"/>
</dbReference>
<feature type="transmembrane region" description="Helical" evidence="15">
    <location>
        <begin position="61"/>
        <end position="83"/>
    </location>
</feature>
<sequence>MPAEFCFASLNGSCEKSSWSLDVRVPMYSFMVCTILTTIAGNLVVIISIAHFKQLHHHTNYLVLSMATVDLLLGIMVMPYSMVRSVEHCWYFGDVFCQLHSSMDVMLSTASIFHLSFISVDRYYAVCDPLRYKRKINNLVILSMICLSWGGSAIFGFGMIFFKLNLMGSEQFFDDHINCVGGCFLFFNKTTGVLCSLISFYIPGFIMLSIYGKIYCIARRQARTITDATSYQFQCQVGVGEKHQISRIRERKAAKTLGIVMGVFLVCWSPFFFCTATDPFMNYAMPPTLIDALVWFGYLNSTFNPMVYAFFYKWFRRALKMIICGKVFHPMSSRTKLYSD</sequence>
<dbReference type="PRINTS" id="PR01830">
    <property type="entry name" value="TRACEAMINER"/>
</dbReference>
<keyword evidence="8 15" id="KW-0472">Membrane</keyword>
<dbReference type="GO" id="GO:0005886">
    <property type="term" value="C:plasma membrane"/>
    <property type="evidence" value="ECO:0007669"/>
    <property type="project" value="UniProtKB-SubCell"/>
</dbReference>
<feature type="transmembrane region" description="Helical" evidence="15">
    <location>
        <begin position="253"/>
        <end position="273"/>
    </location>
</feature>
<organism evidence="17 18">
    <name type="scientific">Pleurodeles waltl</name>
    <name type="common">Iberian ribbed newt</name>
    <dbReference type="NCBI Taxonomy" id="8319"/>
    <lineage>
        <taxon>Eukaryota</taxon>
        <taxon>Metazoa</taxon>
        <taxon>Chordata</taxon>
        <taxon>Craniata</taxon>
        <taxon>Vertebrata</taxon>
        <taxon>Euteleostomi</taxon>
        <taxon>Amphibia</taxon>
        <taxon>Batrachia</taxon>
        <taxon>Caudata</taxon>
        <taxon>Salamandroidea</taxon>
        <taxon>Salamandridae</taxon>
        <taxon>Pleurodelinae</taxon>
        <taxon>Pleurodeles</taxon>
    </lineage>
</organism>
<feature type="domain" description="G-protein coupled receptors family 1 profile" evidence="16">
    <location>
        <begin position="41"/>
        <end position="308"/>
    </location>
</feature>
<evidence type="ECO:0000256" key="10">
    <source>
        <dbReference type="ARBA" id="ARBA00023170"/>
    </source>
</evidence>
<evidence type="ECO:0000256" key="8">
    <source>
        <dbReference type="ARBA" id="ARBA00023136"/>
    </source>
</evidence>
<evidence type="ECO:0000256" key="7">
    <source>
        <dbReference type="ARBA" id="ARBA00023040"/>
    </source>
</evidence>
<dbReference type="PROSITE" id="PS00237">
    <property type="entry name" value="G_PROTEIN_RECEP_F1_1"/>
    <property type="match status" value="1"/>
</dbReference>
<evidence type="ECO:0000256" key="5">
    <source>
        <dbReference type="ARBA" id="ARBA00022824"/>
    </source>
</evidence>
<evidence type="ECO:0000256" key="13">
    <source>
        <dbReference type="ARBA" id="ARBA00039439"/>
    </source>
</evidence>
<keyword evidence="11" id="KW-0325">Glycoprotein</keyword>
<dbReference type="FunFam" id="1.20.1070.10:FF:000030">
    <property type="entry name" value="trace amine-associated receptor 1"/>
    <property type="match status" value="1"/>
</dbReference>
<dbReference type="SUPFAM" id="SSF81321">
    <property type="entry name" value="Family A G protein-coupled receptor-like"/>
    <property type="match status" value="1"/>
</dbReference>
<gene>
    <name evidence="17" type="ORF">NDU88_007373</name>
</gene>
<feature type="transmembrane region" description="Helical" evidence="15">
    <location>
        <begin position="136"/>
        <end position="162"/>
    </location>
</feature>
<dbReference type="InterPro" id="IPR000276">
    <property type="entry name" value="GPCR_Rhodpsn"/>
</dbReference>
<dbReference type="CDD" id="cd15314">
    <property type="entry name" value="7tmA_TAAR1"/>
    <property type="match status" value="1"/>
</dbReference>
<dbReference type="InterPro" id="IPR009132">
    <property type="entry name" value="TAAR_fam"/>
</dbReference>
<protein>
    <recommendedName>
        <fullName evidence="13">Trace amine-associated receptor 1</fullName>
    </recommendedName>
</protein>
<evidence type="ECO:0000256" key="11">
    <source>
        <dbReference type="ARBA" id="ARBA00023180"/>
    </source>
</evidence>
<feature type="transmembrane region" description="Helical" evidence="15">
    <location>
        <begin position="293"/>
        <end position="311"/>
    </location>
</feature>
<keyword evidence="10 14" id="KW-0675">Receptor</keyword>
<dbReference type="InterPro" id="IPR017452">
    <property type="entry name" value="GPCR_Rhodpsn_7TM"/>
</dbReference>
<dbReference type="EMBL" id="JANPWB010000009">
    <property type="protein sequence ID" value="KAJ1154630.1"/>
    <property type="molecule type" value="Genomic_DNA"/>
</dbReference>
<evidence type="ECO:0000313" key="18">
    <source>
        <dbReference type="Proteomes" id="UP001066276"/>
    </source>
</evidence>
<dbReference type="SMART" id="SM01381">
    <property type="entry name" value="7TM_GPCR_Srsx"/>
    <property type="match status" value="1"/>
</dbReference>
<dbReference type="Gene3D" id="1.20.1070.10">
    <property type="entry name" value="Rhodopsin 7-helix transmembrane proteins"/>
    <property type="match status" value="1"/>
</dbReference>